<reference evidence="1 3" key="1">
    <citation type="submission" date="2017-11" db="EMBL/GenBank/DDBJ databases">
        <title>The genome of Rhizophagus clarus HR1 reveals common genetic basis of auxotrophy among arbuscular mycorrhizal fungi.</title>
        <authorList>
            <person name="Kobayashi Y."/>
        </authorList>
    </citation>
    <scope>NUCLEOTIDE SEQUENCE [LARGE SCALE GENOMIC DNA]</scope>
    <source>
        <strain evidence="1 3">HR1</strain>
    </source>
</reference>
<dbReference type="AlphaFoldDB" id="A0A2Z6SLF0"/>
<proteinExistence type="predicted"/>
<evidence type="ECO:0000313" key="1">
    <source>
        <dbReference type="EMBL" id="GBC07707.1"/>
    </source>
</evidence>
<dbReference type="Proteomes" id="UP000615446">
    <property type="component" value="Unassembled WGS sequence"/>
</dbReference>
<name>A0A2Z6SLF0_9GLOM</name>
<protein>
    <submittedName>
        <fullName evidence="1">Uncharacterized protein</fullName>
    </submittedName>
</protein>
<evidence type="ECO:0000313" key="2">
    <source>
        <dbReference type="EMBL" id="GET04787.1"/>
    </source>
</evidence>
<accession>A0A2Z6SLF0</accession>
<reference evidence="2" key="2">
    <citation type="submission" date="2019-10" db="EMBL/GenBank/DDBJ databases">
        <title>Conservation and host-specific expression of non-tandemly repeated heterogenous ribosome RNA gene in arbuscular mycorrhizal fungi.</title>
        <authorList>
            <person name="Maeda T."/>
            <person name="Kobayashi Y."/>
            <person name="Nakagawa T."/>
            <person name="Ezawa T."/>
            <person name="Yamaguchi K."/>
            <person name="Bino T."/>
            <person name="Nishimoto Y."/>
            <person name="Shigenobu S."/>
            <person name="Kawaguchi M."/>
        </authorList>
    </citation>
    <scope>NUCLEOTIDE SEQUENCE</scope>
    <source>
        <strain evidence="2">HR1</strain>
    </source>
</reference>
<comment type="caution">
    <text evidence="1">The sequence shown here is derived from an EMBL/GenBank/DDBJ whole genome shotgun (WGS) entry which is preliminary data.</text>
</comment>
<organism evidence="1 3">
    <name type="scientific">Rhizophagus clarus</name>
    <dbReference type="NCBI Taxonomy" id="94130"/>
    <lineage>
        <taxon>Eukaryota</taxon>
        <taxon>Fungi</taxon>
        <taxon>Fungi incertae sedis</taxon>
        <taxon>Mucoromycota</taxon>
        <taxon>Glomeromycotina</taxon>
        <taxon>Glomeromycetes</taxon>
        <taxon>Glomerales</taxon>
        <taxon>Glomeraceae</taxon>
        <taxon>Rhizophagus</taxon>
    </lineage>
</organism>
<dbReference type="EMBL" id="BEXD01004164">
    <property type="protein sequence ID" value="GBC07707.1"/>
    <property type="molecule type" value="Genomic_DNA"/>
</dbReference>
<dbReference type="EMBL" id="BLAL01000356">
    <property type="protein sequence ID" value="GET04787.1"/>
    <property type="molecule type" value="Genomic_DNA"/>
</dbReference>
<dbReference type="Proteomes" id="UP000247702">
    <property type="component" value="Unassembled WGS sequence"/>
</dbReference>
<gene>
    <name evidence="2" type="ORF">RCL2_003108700</name>
    <name evidence="1" type="ORF">RclHR1_07640005</name>
</gene>
<sequence length="69" mass="7877">MNSKICQVLKLSSKYFSDIEDLRNPMHQSDVSMNFDEIDEDLQRLLDDTPGTIPLHNVTLMPVTPLTKS</sequence>
<evidence type="ECO:0000313" key="3">
    <source>
        <dbReference type="Proteomes" id="UP000247702"/>
    </source>
</evidence>
<keyword evidence="3" id="KW-1185">Reference proteome</keyword>